<dbReference type="InterPro" id="IPR021251">
    <property type="entry name" value="DUF2793"/>
</dbReference>
<dbReference type="RefSeq" id="WP_190788766.1">
    <property type="nucleotide sequence ID" value="NZ_JACXLC010000001.1"/>
</dbReference>
<evidence type="ECO:0000313" key="1">
    <source>
        <dbReference type="EMBL" id="MBD2843404.1"/>
    </source>
</evidence>
<organism evidence="1 2">
    <name type="scientific">Erythrobacter rubeus</name>
    <dbReference type="NCBI Taxonomy" id="2760803"/>
    <lineage>
        <taxon>Bacteria</taxon>
        <taxon>Pseudomonadati</taxon>
        <taxon>Pseudomonadota</taxon>
        <taxon>Alphaproteobacteria</taxon>
        <taxon>Sphingomonadales</taxon>
        <taxon>Erythrobacteraceae</taxon>
        <taxon>Erythrobacter/Porphyrobacter group</taxon>
        <taxon>Erythrobacter</taxon>
    </lineage>
</organism>
<comment type="caution">
    <text evidence="1">The sequence shown here is derived from an EMBL/GenBank/DDBJ whole genome shotgun (WGS) entry which is preliminary data.</text>
</comment>
<reference evidence="1 2" key="1">
    <citation type="submission" date="2020-09" db="EMBL/GenBank/DDBJ databases">
        <authorList>
            <person name="Yoon J.-W."/>
        </authorList>
    </citation>
    <scope>NUCLEOTIDE SEQUENCE [LARGE SCALE GENOMIC DNA]</scope>
    <source>
        <strain evidence="1 2">KMU-140</strain>
    </source>
</reference>
<name>A0ABR8KTW8_9SPHN</name>
<evidence type="ECO:0000313" key="2">
    <source>
        <dbReference type="Proteomes" id="UP000635384"/>
    </source>
</evidence>
<accession>A0ABR8KTW8</accession>
<dbReference type="Pfam" id="PF10983">
    <property type="entry name" value="DUF2793"/>
    <property type="match status" value="1"/>
</dbReference>
<dbReference type="Proteomes" id="UP000635384">
    <property type="component" value="Unassembled WGS sequence"/>
</dbReference>
<sequence>MSLIDCTTQTVVEGAINEPPAEPADGQCFLVTDLASGDWTGKEGKIAIRIAGAWHYIEPFNGMAIYDRVSDRSIFYNSGWASAAEPAQPSGGNIVDLEARQAISALIQALRIAGIFPRPEQ</sequence>
<proteinExistence type="predicted"/>
<dbReference type="EMBL" id="JACXLC010000001">
    <property type="protein sequence ID" value="MBD2843404.1"/>
    <property type="molecule type" value="Genomic_DNA"/>
</dbReference>
<gene>
    <name evidence="1" type="ORF">IB285_14175</name>
</gene>
<protein>
    <submittedName>
        <fullName evidence="1">DUF2793 domain-containing protein</fullName>
    </submittedName>
</protein>
<keyword evidence="2" id="KW-1185">Reference proteome</keyword>